<dbReference type="PANTHER" id="PTHR37829:SF3">
    <property type="entry name" value="PROTEIN JAYE-RELATED"/>
    <property type="match status" value="1"/>
</dbReference>
<sequence>MARTFSNIVNSMISFIKSVKPTIDTSEGTIVRDVIIDAPSQELAKIYSEMDTISLSQSLLTAPDSVLDKIASNLGLVRKNARQSKGYVTFFRNTAPSFDITIPAGTVVSTSPTNTTEAQRFVTLSTVTMYTAFSQTYLNPNTGVYEVTAPIVSVFPGANSVVGPLSINTIITPITGIEGCYNKESTTGGMDREDTETFRNRIALKWKGSNLGTLSGLLSDVLMFSEDVIDAKVLGHNDVGREDAGAVDVYVKGYRISNTQEVFSAVLNPSFDEIVLSNQPVREIFYIAQGGSEITTNYSFVKDSGAYAGSVKGNDKITFSPPLFSSSGSVIVNYSYNSLISDLQNYLLREDKLIQNVDILVKEAIVVPIVLNITIRALPGYDQLSLESLIRDEISSFIDSLHIGQELQQADIARVILNTNGVDDVKLPFNEFKSEDNSILPNNFGNLEIPFNCFPTLSNLTINWFTV</sequence>
<gene>
    <name evidence="2" type="ORF">ENV35_01260</name>
</gene>
<dbReference type="AlphaFoldDB" id="A0A7C3WLZ2"/>
<organism evidence="2">
    <name type="scientific">Dictyoglomus turgidum</name>
    <dbReference type="NCBI Taxonomy" id="513050"/>
    <lineage>
        <taxon>Bacteria</taxon>
        <taxon>Pseudomonadati</taxon>
        <taxon>Dictyoglomota</taxon>
        <taxon>Dictyoglomia</taxon>
        <taxon>Dictyoglomales</taxon>
        <taxon>Dictyoglomaceae</taxon>
        <taxon>Dictyoglomus</taxon>
    </lineage>
</organism>
<accession>A0A7C3WLZ2</accession>
<dbReference type="InterPro" id="IPR006949">
    <property type="entry name" value="Barrel_Baseplate_J-like"/>
</dbReference>
<dbReference type="InterPro" id="IPR052399">
    <property type="entry name" value="Phage_Baseplate_Assmbl_Protein"/>
</dbReference>
<proteinExistence type="predicted"/>
<dbReference type="EMBL" id="DTGA01000036">
    <property type="protein sequence ID" value="HGB30487.1"/>
    <property type="molecule type" value="Genomic_DNA"/>
</dbReference>
<feature type="domain" description="Baseplate protein J-like barrel" evidence="1">
    <location>
        <begin position="88"/>
        <end position="189"/>
    </location>
</feature>
<reference evidence="2" key="1">
    <citation type="journal article" date="2020" name="mSystems">
        <title>Genome- and Community-Level Interaction Insights into Carbon Utilization and Element Cycling Functions of Hydrothermarchaeota in Hydrothermal Sediment.</title>
        <authorList>
            <person name="Zhou Z."/>
            <person name="Liu Y."/>
            <person name="Xu W."/>
            <person name="Pan J."/>
            <person name="Luo Z.H."/>
            <person name="Li M."/>
        </authorList>
    </citation>
    <scope>NUCLEOTIDE SEQUENCE [LARGE SCALE GENOMIC DNA]</scope>
    <source>
        <strain evidence="2">SpSt-751</strain>
    </source>
</reference>
<name>A0A7C3WLZ2_9BACT</name>
<evidence type="ECO:0000313" key="2">
    <source>
        <dbReference type="EMBL" id="HGB30487.1"/>
    </source>
</evidence>
<protein>
    <recommendedName>
        <fullName evidence="1">Baseplate protein J-like barrel domain-containing protein</fullName>
    </recommendedName>
</protein>
<comment type="caution">
    <text evidence="2">The sequence shown here is derived from an EMBL/GenBank/DDBJ whole genome shotgun (WGS) entry which is preliminary data.</text>
</comment>
<evidence type="ECO:0000259" key="1">
    <source>
        <dbReference type="Pfam" id="PF04865"/>
    </source>
</evidence>
<dbReference type="Pfam" id="PF04865">
    <property type="entry name" value="Baseplate_J"/>
    <property type="match status" value="1"/>
</dbReference>
<dbReference type="PANTHER" id="PTHR37829">
    <property type="entry name" value="PHAGE-LIKE ELEMENT PBSX PROTEIN XKDT"/>
    <property type="match status" value="1"/>
</dbReference>